<accession>A0ABY0H2I6</accession>
<proteinExistence type="inferred from homology"/>
<feature type="compositionally biased region" description="Basic and acidic residues" evidence="3">
    <location>
        <begin position="343"/>
        <end position="376"/>
    </location>
</feature>
<comment type="caution">
    <text evidence="4">The sequence shown here is derived from an EMBL/GenBank/DDBJ whole genome shotgun (WGS) entry which is preliminary data.</text>
</comment>
<name>A0ABY0H2I6_9PEZI</name>
<feature type="compositionally biased region" description="Basic and acidic residues" evidence="3">
    <location>
        <begin position="127"/>
        <end position="142"/>
    </location>
</feature>
<gene>
    <name evidence="4" type="ORF">DL762_006263</name>
</gene>
<comment type="similarity">
    <text evidence="1">Belongs to the sulfatase family.</text>
</comment>
<feature type="region of interest" description="Disordered" evidence="3">
    <location>
        <begin position="121"/>
        <end position="142"/>
    </location>
</feature>
<protein>
    <recommendedName>
        <fullName evidence="6">Sulfatase N-terminal domain-containing protein</fullName>
    </recommendedName>
</protein>
<evidence type="ECO:0000256" key="2">
    <source>
        <dbReference type="ARBA" id="ARBA00022801"/>
    </source>
</evidence>
<dbReference type="PANTHER" id="PTHR42693:SF53">
    <property type="entry name" value="ENDO-4-O-SULFATASE"/>
    <property type="match status" value="1"/>
</dbReference>
<dbReference type="InterPro" id="IPR050738">
    <property type="entry name" value="Sulfatase"/>
</dbReference>
<dbReference type="Gene3D" id="3.40.720.10">
    <property type="entry name" value="Alkaline Phosphatase, subunit A"/>
    <property type="match status" value="1"/>
</dbReference>
<dbReference type="SUPFAM" id="SSF53649">
    <property type="entry name" value="Alkaline phosphatase-like"/>
    <property type="match status" value="1"/>
</dbReference>
<feature type="region of interest" description="Disordered" evidence="3">
    <location>
        <begin position="343"/>
        <end position="380"/>
    </location>
</feature>
<evidence type="ECO:0008006" key="6">
    <source>
        <dbReference type="Google" id="ProtNLM"/>
    </source>
</evidence>
<reference evidence="4 5" key="1">
    <citation type="submission" date="2018-06" db="EMBL/GenBank/DDBJ databases">
        <title>Complete Genomes of Monosporascus.</title>
        <authorList>
            <person name="Robinson A.J."/>
            <person name="Natvig D.O."/>
        </authorList>
    </citation>
    <scope>NUCLEOTIDE SEQUENCE [LARGE SCALE GENOMIC DNA]</scope>
    <source>
        <strain evidence="4 5">CBS 609.92</strain>
    </source>
</reference>
<dbReference type="PANTHER" id="PTHR42693">
    <property type="entry name" value="ARYLSULFATASE FAMILY MEMBER"/>
    <property type="match status" value="1"/>
</dbReference>
<sequence length="422" mass="46648">MAAPTERRHVLLIVADDLGLMPGCYGLEATRTPRVDQLAAQGTRFTKAFASTASCSFQTHKHVETAPQIFNSLGYQTGILSKVHVGPREVYPWEWYGPSLSRDVRQNAAEAAETGRPFHLTVGLREPPSRRDARRVRERDEGDVRDVSVPDYKAADVEIPPFISAVPELWAELAEYYKPISRMGLGAGLILGELVKRGLDRNILVIFVSDNGSPFLNSKATLYDAGMRQPGGNSGVVNLNMISFLDILPTCIEWGWGCGLYGSLSWEGIRNAAPTDQSGAPEVMLGRRQRQKFVYRGPEESFDLENGPGEVDNLAGKPEFEAPAEGDAAGRRGLAVRDERPVALQGRRERHDHARSAEARDEAARPVRLRAQEPRQRGWSSLGSPFGREFCWVDGIRLSRGFLGGAFNTELRIPSENQRIAL</sequence>
<organism evidence="4 5">
    <name type="scientific">Monosporascus cannonballus</name>
    <dbReference type="NCBI Taxonomy" id="155416"/>
    <lineage>
        <taxon>Eukaryota</taxon>
        <taxon>Fungi</taxon>
        <taxon>Dikarya</taxon>
        <taxon>Ascomycota</taxon>
        <taxon>Pezizomycotina</taxon>
        <taxon>Sordariomycetes</taxon>
        <taxon>Xylariomycetidae</taxon>
        <taxon>Xylariales</taxon>
        <taxon>Xylariales incertae sedis</taxon>
        <taxon>Monosporascus</taxon>
    </lineage>
</organism>
<evidence type="ECO:0000313" key="4">
    <source>
        <dbReference type="EMBL" id="RYO83172.1"/>
    </source>
</evidence>
<dbReference type="EMBL" id="QJNS01000195">
    <property type="protein sequence ID" value="RYO83172.1"/>
    <property type="molecule type" value="Genomic_DNA"/>
</dbReference>
<feature type="region of interest" description="Disordered" evidence="3">
    <location>
        <begin position="317"/>
        <end position="336"/>
    </location>
</feature>
<keyword evidence="5" id="KW-1185">Reference proteome</keyword>
<evidence type="ECO:0000256" key="3">
    <source>
        <dbReference type="SAM" id="MobiDB-lite"/>
    </source>
</evidence>
<dbReference type="Proteomes" id="UP000294003">
    <property type="component" value="Unassembled WGS sequence"/>
</dbReference>
<dbReference type="InterPro" id="IPR017850">
    <property type="entry name" value="Alkaline_phosphatase_core_sf"/>
</dbReference>
<evidence type="ECO:0000256" key="1">
    <source>
        <dbReference type="ARBA" id="ARBA00008779"/>
    </source>
</evidence>
<keyword evidence="2" id="KW-0378">Hydrolase</keyword>
<evidence type="ECO:0000313" key="5">
    <source>
        <dbReference type="Proteomes" id="UP000294003"/>
    </source>
</evidence>